<reference evidence="2 3" key="1">
    <citation type="submission" date="2015-06" db="EMBL/GenBank/DDBJ databases">
        <title>Draft genome assembly of filamentous brackish cyanobacterium Limnoraphis robusta strain CS-951.</title>
        <authorList>
            <person name="Willis A."/>
            <person name="Parks M."/>
            <person name="Burford M.A."/>
        </authorList>
    </citation>
    <scope>NUCLEOTIDE SEQUENCE [LARGE SCALE GENOMIC DNA]</scope>
    <source>
        <strain evidence="2 3">CS-951</strain>
    </source>
</reference>
<evidence type="ECO:0000313" key="3">
    <source>
        <dbReference type="Proteomes" id="UP000033607"/>
    </source>
</evidence>
<accession>A0A0F5YAC4</accession>
<dbReference type="PROSITE" id="PS50206">
    <property type="entry name" value="RHODANESE_3"/>
    <property type="match status" value="1"/>
</dbReference>
<proteinExistence type="predicted"/>
<dbReference type="SUPFAM" id="SSF52821">
    <property type="entry name" value="Rhodanese/Cell cycle control phosphatase"/>
    <property type="match status" value="1"/>
</dbReference>
<feature type="domain" description="Rhodanese" evidence="1">
    <location>
        <begin position="28"/>
        <end position="117"/>
    </location>
</feature>
<dbReference type="InterPro" id="IPR036873">
    <property type="entry name" value="Rhodanese-like_dom_sf"/>
</dbReference>
<dbReference type="Pfam" id="PF00581">
    <property type="entry name" value="Rhodanese"/>
    <property type="match status" value="1"/>
</dbReference>
<gene>
    <name evidence="2" type="ORF">WN50_23035</name>
</gene>
<dbReference type="EMBL" id="LATL02000253">
    <property type="protein sequence ID" value="KKD35854.1"/>
    <property type="molecule type" value="Genomic_DNA"/>
</dbReference>
<protein>
    <submittedName>
        <fullName evidence="2">Rhodanese</fullName>
    </submittedName>
</protein>
<dbReference type="InterPro" id="IPR050229">
    <property type="entry name" value="GlpE_sulfurtransferase"/>
</dbReference>
<dbReference type="PATRIC" id="fig|1637645.4.peg.5057"/>
<evidence type="ECO:0000313" key="2">
    <source>
        <dbReference type="EMBL" id="KKD35854.1"/>
    </source>
</evidence>
<evidence type="ECO:0000259" key="1">
    <source>
        <dbReference type="PROSITE" id="PS50206"/>
    </source>
</evidence>
<dbReference type="PANTHER" id="PTHR43031">
    <property type="entry name" value="FAD-DEPENDENT OXIDOREDUCTASE"/>
    <property type="match status" value="1"/>
</dbReference>
<dbReference type="OrthoDB" id="513390at2"/>
<dbReference type="AlphaFoldDB" id="A0A0F5YAC4"/>
<dbReference type="SMART" id="SM00450">
    <property type="entry name" value="RHOD"/>
    <property type="match status" value="1"/>
</dbReference>
<name>A0A0F5YAC4_9CYAN</name>
<dbReference type="Gene3D" id="3.40.250.10">
    <property type="entry name" value="Rhodanese-like domain"/>
    <property type="match status" value="1"/>
</dbReference>
<dbReference type="CDD" id="cd00158">
    <property type="entry name" value="RHOD"/>
    <property type="match status" value="1"/>
</dbReference>
<dbReference type="PANTHER" id="PTHR43031:SF1">
    <property type="entry name" value="PYRIDINE NUCLEOTIDE-DISULPHIDE OXIDOREDUCTASE"/>
    <property type="match status" value="1"/>
</dbReference>
<sequence>MFSKLIPTPEPIKPKSRVQDLKSRLDWGEPALTIIDVRGLEAFNACHILGAIGIPMDKLVERVPETLEPARDIYLYAETEEETAQAAALLREAGYLHVAELIGGLAAWRAVGYPVEAISAIVT</sequence>
<organism evidence="2 3">
    <name type="scientific">Limnoraphis robusta CS-951</name>
    <dbReference type="NCBI Taxonomy" id="1637645"/>
    <lineage>
        <taxon>Bacteria</taxon>
        <taxon>Bacillati</taxon>
        <taxon>Cyanobacteriota</taxon>
        <taxon>Cyanophyceae</taxon>
        <taxon>Oscillatoriophycideae</taxon>
        <taxon>Oscillatoriales</taxon>
        <taxon>Sirenicapillariaceae</taxon>
        <taxon>Limnoraphis</taxon>
    </lineage>
</organism>
<dbReference type="Proteomes" id="UP000033607">
    <property type="component" value="Unassembled WGS sequence"/>
</dbReference>
<dbReference type="InterPro" id="IPR001763">
    <property type="entry name" value="Rhodanese-like_dom"/>
</dbReference>
<comment type="caution">
    <text evidence="2">The sequence shown here is derived from an EMBL/GenBank/DDBJ whole genome shotgun (WGS) entry which is preliminary data.</text>
</comment>